<dbReference type="Gramene" id="TraesJUL4B03G02253410.1">
    <property type="protein sequence ID" value="TraesJUL4B03G02253410.1"/>
    <property type="gene ID" value="TraesJUL4B03G02253410"/>
</dbReference>
<protein>
    <submittedName>
        <fullName evidence="2">Uncharacterized protein</fullName>
    </submittedName>
</protein>
<dbReference type="Gramene" id="TraesLDM4B03G02232660.1">
    <property type="protein sequence ID" value="TraesLDM4B03G02232660.1"/>
    <property type="gene ID" value="TraesLDM4B03G02232660"/>
</dbReference>
<dbReference type="Proteomes" id="UP000019116">
    <property type="component" value="Chromosome 4B"/>
</dbReference>
<dbReference type="RefSeq" id="XP_044372247.1">
    <property type="nucleotide sequence ID" value="XM_044516312.1"/>
</dbReference>
<reference evidence="2" key="1">
    <citation type="submission" date="2018-08" db="EMBL/GenBank/DDBJ databases">
        <authorList>
            <person name="Rossello M."/>
        </authorList>
    </citation>
    <scope>NUCLEOTIDE SEQUENCE [LARGE SCALE GENOMIC DNA]</scope>
    <source>
        <strain evidence="2">cv. Chinese Spring</strain>
    </source>
</reference>
<feature type="chain" id="PRO_5043175630" evidence="1">
    <location>
        <begin position="23"/>
        <end position="142"/>
    </location>
</feature>
<dbReference type="Gramene" id="TraesSYM4B03G02258870.1">
    <property type="protein sequence ID" value="TraesSYM4B03G02258870.1"/>
    <property type="gene ID" value="TraesSYM4B03G02258870"/>
</dbReference>
<dbReference type="OMA" id="CYNDITG"/>
<dbReference type="Gramene" id="TraesCAD_scaffold_030740_01G000100.1">
    <property type="protein sequence ID" value="TraesCAD_scaffold_030740_01G000100.1"/>
    <property type="gene ID" value="TraesCAD_scaffold_030740_01G000100"/>
</dbReference>
<dbReference type="Gramene" id="TraesPARA_EIv1.0_1312960.1">
    <property type="protein sequence ID" value="TraesPARA_EIv1.0_1312960.1.CDS"/>
    <property type="gene ID" value="TraesPARA_EIv1.0_1312960"/>
</dbReference>
<gene>
    <name evidence="2" type="primary">LOC123094265</name>
</gene>
<dbReference type="Gramene" id="TraesLAC4B03G02186420.1">
    <property type="protein sequence ID" value="TraesLAC4B03G02186420.1"/>
    <property type="gene ID" value="TraesLAC4B03G02186420"/>
</dbReference>
<dbReference type="Gramene" id="TraesPARA_EIv1.0_1312940.1">
    <property type="protein sequence ID" value="TraesPARA_EIv1.0_1312940.1.CDS"/>
    <property type="gene ID" value="TraesPARA_EIv1.0_1312940"/>
</dbReference>
<dbReference type="Gramene" id="TraesJAG4B03G02232000.1">
    <property type="protein sequence ID" value="TraesJAG4B03G02232000.1"/>
    <property type="gene ID" value="TraesJAG4B03G02232000"/>
</dbReference>
<dbReference type="Gramene" id="TraesSTA4B03G02227840.1">
    <property type="protein sequence ID" value="TraesSTA4B03G02227840.1"/>
    <property type="gene ID" value="TraesSTA4B03G02227840"/>
</dbReference>
<evidence type="ECO:0000313" key="2">
    <source>
        <dbReference type="EnsemblPlants" id="TraesCS4B02G026900.1"/>
    </source>
</evidence>
<dbReference type="Gramene" id="TraesJAG4B03G02232020.1">
    <property type="protein sequence ID" value="TraesJAG4B03G02232020.1"/>
    <property type="gene ID" value="TraesJAG4B03G02232020"/>
</dbReference>
<dbReference type="Gramene" id="TraesWEE_scaffold_006995_01G000100.1">
    <property type="protein sequence ID" value="TraesWEE_scaffold_006995_01G000100.1"/>
    <property type="gene ID" value="TraesWEE_scaffold_006995_01G000100"/>
</dbReference>
<dbReference type="Gramene" id="TraesCS4B03G0058600.1">
    <property type="protein sequence ID" value="TraesCS4B03G0058600.1.CDS"/>
    <property type="gene ID" value="TraesCS4B03G0058600"/>
</dbReference>
<dbReference type="Gramene" id="TraesCLE_scaffold_035648_01G000200.1">
    <property type="protein sequence ID" value="TraesCLE_scaffold_035648_01G000200.1"/>
    <property type="gene ID" value="TraesCLE_scaffold_035648_01G000200"/>
</dbReference>
<dbReference type="Gramene" id="TraesCAD_scaffold_007203_01G000100.1">
    <property type="protein sequence ID" value="TraesCAD_scaffold_007203_01G000100.1"/>
    <property type="gene ID" value="TraesCAD_scaffold_007203_01G000100"/>
</dbReference>
<dbReference type="GeneID" id="123094265"/>
<dbReference type="EnsemblPlants" id="TraesCS4B02G026900.1">
    <property type="protein sequence ID" value="TraesCS4B02G026900.1"/>
    <property type="gene ID" value="TraesCS4B02G026900"/>
</dbReference>
<dbReference type="KEGG" id="taes:123094265"/>
<dbReference type="Gramene" id="TraesNOR4B03G02249440.1">
    <property type="protein sequence ID" value="TraesNOR4B03G02249440.1"/>
    <property type="gene ID" value="TraesNOR4B03G02249440"/>
</dbReference>
<accession>A0A3B6IN36</accession>
<dbReference type="Gramene" id="TraesWEE_scaffold_116897_01G000100.1">
    <property type="protein sequence ID" value="TraesWEE_scaffold_116897_01G000100.1"/>
    <property type="gene ID" value="TraesWEE_scaffold_116897_01G000100"/>
</dbReference>
<dbReference type="Gramene" id="TraesLDM4B03G02232640.1">
    <property type="protein sequence ID" value="TraesLDM4B03G02232640.1"/>
    <property type="gene ID" value="TraesLDM4B03G02232640"/>
</dbReference>
<dbReference type="AlphaFoldDB" id="A0A3B6IN36"/>
<keyword evidence="3" id="KW-1185">Reference proteome</keyword>
<evidence type="ECO:0000256" key="1">
    <source>
        <dbReference type="SAM" id="SignalP"/>
    </source>
</evidence>
<name>A0A3B6IN36_WHEAT</name>
<dbReference type="Gramene" id="TraesRN4B0100058800.1">
    <property type="protein sequence ID" value="TraesRN4B0100058800.1"/>
    <property type="gene ID" value="TraesRN4B0100058800"/>
</dbReference>
<keyword evidence="1" id="KW-0732">Signal</keyword>
<dbReference type="Gramene" id="TraesARI4B03G02269080.1">
    <property type="protein sequence ID" value="TraesARI4B03G02269080.1"/>
    <property type="gene ID" value="TraesARI4B03G02269080"/>
</dbReference>
<evidence type="ECO:0000313" key="3">
    <source>
        <dbReference type="Proteomes" id="UP000019116"/>
    </source>
</evidence>
<reference evidence="2" key="2">
    <citation type="submission" date="2018-10" db="UniProtKB">
        <authorList>
            <consortium name="EnsemblPlants"/>
        </authorList>
    </citation>
    <scope>IDENTIFICATION</scope>
</reference>
<dbReference type="Gramene" id="TraesROB_scaffold_063482_01G000200.1">
    <property type="protein sequence ID" value="TraesROB_scaffold_063482_01G000200.1"/>
    <property type="gene ID" value="TraesROB_scaffold_063482_01G000200"/>
</dbReference>
<dbReference type="Gramene" id="TraesCS4B02G026900.1">
    <property type="protein sequence ID" value="TraesCS4B02G026900.1"/>
    <property type="gene ID" value="TraesCS4B02G026900"/>
</dbReference>
<dbReference type="Gramene" id="TraesJUL4B03G02253430.1">
    <property type="protein sequence ID" value="TraesJUL4B03G02253430.1"/>
    <property type="gene ID" value="TraesJUL4B03G02253430"/>
</dbReference>
<proteinExistence type="predicted"/>
<organism evidence="2">
    <name type="scientific">Triticum aestivum</name>
    <name type="common">Wheat</name>
    <dbReference type="NCBI Taxonomy" id="4565"/>
    <lineage>
        <taxon>Eukaryota</taxon>
        <taxon>Viridiplantae</taxon>
        <taxon>Streptophyta</taxon>
        <taxon>Embryophyta</taxon>
        <taxon>Tracheophyta</taxon>
        <taxon>Spermatophyta</taxon>
        <taxon>Magnoliopsida</taxon>
        <taxon>Liliopsida</taxon>
        <taxon>Poales</taxon>
        <taxon>Poaceae</taxon>
        <taxon>BOP clade</taxon>
        <taxon>Pooideae</taxon>
        <taxon>Triticodae</taxon>
        <taxon>Triticeae</taxon>
        <taxon>Triticinae</taxon>
        <taxon>Triticum</taxon>
    </lineage>
</organism>
<feature type="signal peptide" evidence="1">
    <location>
        <begin position="1"/>
        <end position="22"/>
    </location>
</feature>
<dbReference type="Gramene" id="TraesROB_scaffold_050653_01G000100.1">
    <property type="protein sequence ID" value="TraesROB_scaffold_050653_01G000100.1"/>
    <property type="gene ID" value="TraesROB_scaffold_050653_01G000100"/>
</dbReference>
<dbReference type="Gramene" id="TraesNOR4B03G02249460.1">
    <property type="protein sequence ID" value="TraesNOR4B03G02249460.1"/>
    <property type="gene ID" value="TraesNOR4B03G02249460"/>
</dbReference>
<sequence length="142" mass="15034">MAIIKQSLIVLVLLICGAGGSATPAPAPEPALLTQDNLCVGISTSNEELACVANVALACFAENAVTNEVTFTPCFVLAAGRQCLAKDKEEPNKEHCIGLEISKQLLPCLGDSAWTCYNDITGYIPPVFIACFQGRALMCTRQ</sequence>
<dbReference type="Gramene" id="TraesLAC4B03G02186410.1">
    <property type="protein sequence ID" value="TraesLAC4B03G02186410.1"/>
    <property type="gene ID" value="TraesLAC4B03G02186410"/>
</dbReference>
<dbReference type="OrthoDB" id="653896at2759"/>
<dbReference type="Gramene" id="TraesARI4B03G02269070.1">
    <property type="protein sequence ID" value="TraesARI4B03G02269070.1"/>
    <property type="gene ID" value="TraesARI4B03G02269070"/>
</dbReference>
<dbReference type="Gramene" id="TraesCLE_scaffold_035648_01G000300.1">
    <property type="protein sequence ID" value="TraesCLE_scaffold_035648_01G000300.1"/>
    <property type="gene ID" value="TraesCLE_scaffold_035648_01G000300"/>
</dbReference>
<dbReference type="Gramene" id="TraesSYM4B03G02258880.1">
    <property type="protein sequence ID" value="TraesSYM4B03G02258880.1"/>
    <property type="gene ID" value="TraesSYM4B03G02258880"/>
</dbReference>